<dbReference type="AlphaFoldDB" id="A0A9P6HNT1"/>
<comment type="caution">
    <text evidence="3">The sequence shown here is derived from an EMBL/GenBank/DDBJ whole genome shotgun (WGS) entry which is preliminary data.</text>
</comment>
<reference evidence="3" key="1">
    <citation type="journal article" date="2020" name="Nat. Commun.">
        <title>Large-scale genome sequencing of mycorrhizal fungi provides insights into the early evolution of symbiotic traits.</title>
        <authorList>
            <person name="Miyauchi S."/>
            <person name="Kiss E."/>
            <person name="Kuo A."/>
            <person name="Drula E."/>
            <person name="Kohler A."/>
            <person name="Sanchez-Garcia M."/>
            <person name="Morin E."/>
            <person name="Andreopoulos B."/>
            <person name="Barry K.W."/>
            <person name="Bonito G."/>
            <person name="Buee M."/>
            <person name="Carver A."/>
            <person name="Chen C."/>
            <person name="Cichocki N."/>
            <person name="Clum A."/>
            <person name="Culley D."/>
            <person name="Crous P.W."/>
            <person name="Fauchery L."/>
            <person name="Girlanda M."/>
            <person name="Hayes R.D."/>
            <person name="Keri Z."/>
            <person name="LaButti K."/>
            <person name="Lipzen A."/>
            <person name="Lombard V."/>
            <person name="Magnuson J."/>
            <person name="Maillard F."/>
            <person name="Murat C."/>
            <person name="Nolan M."/>
            <person name="Ohm R.A."/>
            <person name="Pangilinan J."/>
            <person name="Pereira M.F."/>
            <person name="Perotto S."/>
            <person name="Peter M."/>
            <person name="Pfister S."/>
            <person name="Riley R."/>
            <person name="Sitrit Y."/>
            <person name="Stielow J.B."/>
            <person name="Szollosi G."/>
            <person name="Zifcakova L."/>
            <person name="Stursova M."/>
            <person name="Spatafora J.W."/>
            <person name="Tedersoo L."/>
            <person name="Vaario L.M."/>
            <person name="Yamada A."/>
            <person name="Yan M."/>
            <person name="Wang P."/>
            <person name="Xu J."/>
            <person name="Bruns T."/>
            <person name="Baldrian P."/>
            <person name="Vilgalys R."/>
            <person name="Dunand C."/>
            <person name="Henrissat B."/>
            <person name="Grigoriev I.V."/>
            <person name="Hibbett D."/>
            <person name="Nagy L.G."/>
            <person name="Martin F.M."/>
        </authorList>
    </citation>
    <scope>NUCLEOTIDE SEQUENCE</scope>
    <source>
        <strain evidence="3">UH-Tt-Lm1</strain>
    </source>
</reference>
<evidence type="ECO:0000256" key="2">
    <source>
        <dbReference type="SAM" id="MobiDB-lite"/>
    </source>
</evidence>
<evidence type="ECO:0000313" key="4">
    <source>
        <dbReference type="Proteomes" id="UP000736335"/>
    </source>
</evidence>
<keyword evidence="1" id="KW-0175">Coiled coil</keyword>
<proteinExistence type="predicted"/>
<name>A0A9P6HNT1_9AGAM</name>
<gene>
    <name evidence="3" type="ORF">BJ322DRAFT_1017245</name>
</gene>
<accession>A0A9P6HNT1</accession>
<evidence type="ECO:0000313" key="3">
    <source>
        <dbReference type="EMBL" id="KAF9790561.1"/>
    </source>
</evidence>
<reference evidence="3" key="2">
    <citation type="submission" date="2020-11" db="EMBL/GenBank/DDBJ databases">
        <authorList>
            <consortium name="DOE Joint Genome Institute"/>
            <person name="Kuo A."/>
            <person name="Miyauchi S."/>
            <person name="Kiss E."/>
            <person name="Drula E."/>
            <person name="Kohler A."/>
            <person name="Sanchez-Garcia M."/>
            <person name="Andreopoulos B."/>
            <person name="Barry K.W."/>
            <person name="Bonito G."/>
            <person name="Buee M."/>
            <person name="Carver A."/>
            <person name="Chen C."/>
            <person name="Cichocki N."/>
            <person name="Clum A."/>
            <person name="Culley D."/>
            <person name="Crous P.W."/>
            <person name="Fauchery L."/>
            <person name="Girlanda M."/>
            <person name="Hayes R."/>
            <person name="Keri Z."/>
            <person name="Labutti K."/>
            <person name="Lipzen A."/>
            <person name="Lombard V."/>
            <person name="Magnuson J."/>
            <person name="Maillard F."/>
            <person name="Morin E."/>
            <person name="Murat C."/>
            <person name="Nolan M."/>
            <person name="Ohm R."/>
            <person name="Pangilinan J."/>
            <person name="Pereira M."/>
            <person name="Perotto S."/>
            <person name="Peter M."/>
            <person name="Riley R."/>
            <person name="Sitrit Y."/>
            <person name="Stielow B."/>
            <person name="Szollosi G."/>
            <person name="Zifcakova L."/>
            <person name="Stursova M."/>
            <person name="Spatafora J.W."/>
            <person name="Tedersoo L."/>
            <person name="Vaario L.-M."/>
            <person name="Yamada A."/>
            <person name="Yan M."/>
            <person name="Wang P."/>
            <person name="Xu J."/>
            <person name="Bruns T."/>
            <person name="Baldrian P."/>
            <person name="Vilgalys R."/>
            <person name="Henrissat B."/>
            <person name="Grigoriev I.V."/>
            <person name="Hibbett D."/>
            <person name="Nagy L.G."/>
            <person name="Martin F.M."/>
        </authorList>
    </citation>
    <scope>NUCLEOTIDE SEQUENCE</scope>
    <source>
        <strain evidence="3">UH-Tt-Lm1</strain>
    </source>
</reference>
<feature type="coiled-coil region" evidence="1">
    <location>
        <begin position="140"/>
        <end position="238"/>
    </location>
</feature>
<feature type="region of interest" description="Disordered" evidence="2">
    <location>
        <begin position="352"/>
        <end position="374"/>
    </location>
</feature>
<protein>
    <submittedName>
        <fullName evidence="3">Uncharacterized protein</fullName>
    </submittedName>
</protein>
<sequence>MSFPNNHTYKVANSISTISRIDRRAANRKTYACAAGTPYTTDDQILEVITEVDAERLRETIPHLMGLTWDDELWVRTIIAEKVAFQMRGRFGELEHPIKKELWYTLQRGIYDQDLLEHGATVRRAVRHATASTSLLWSLVQEGESRVERLEREVKEAKADVLRLSAEGLQLKETLAAFQQGTNEALEAMVANHQELIAGLKVRDNNIKGALARRDEKTKELENVVAVLTAQVESLQDKTCNCKEGPKLVGQGTADVPFELEYADEVVLPSPNPSSYVTPPIENAVPVQTPGPASTLAASDKENCGCCVLQPIHQFVKIEDEVMEVDRAEDAPRVAELSRMVTSLVEVRDESSAIESTVPTDRSSRRSSFATSFDSQDRIPPTLGARGYLPSGYIVLFGYFLKDTHQFAHILPTGYMVDWWVFCERTLNKWLKFVMGTLEIPKKYLVGNDWANGFKTHNELTMYPLGKYPLAPSARGPMRETEGHLPTTSIVLSSSHPVMEMWDQVFQSSATSGRLIGPLEGISSYRLELVVQLSAEDGDAMFGEVLARRGQHYDLRDGRLMTMRPAVDRVDF</sequence>
<dbReference type="EMBL" id="WIUZ02000002">
    <property type="protein sequence ID" value="KAF9790561.1"/>
    <property type="molecule type" value="Genomic_DNA"/>
</dbReference>
<organism evidence="3 4">
    <name type="scientific">Thelephora terrestris</name>
    <dbReference type="NCBI Taxonomy" id="56493"/>
    <lineage>
        <taxon>Eukaryota</taxon>
        <taxon>Fungi</taxon>
        <taxon>Dikarya</taxon>
        <taxon>Basidiomycota</taxon>
        <taxon>Agaricomycotina</taxon>
        <taxon>Agaricomycetes</taxon>
        <taxon>Thelephorales</taxon>
        <taxon>Thelephoraceae</taxon>
        <taxon>Thelephora</taxon>
    </lineage>
</organism>
<dbReference type="Proteomes" id="UP000736335">
    <property type="component" value="Unassembled WGS sequence"/>
</dbReference>
<evidence type="ECO:0000256" key="1">
    <source>
        <dbReference type="SAM" id="Coils"/>
    </source>
</evidence>
<keyword evidence="4" id="KW-1185">Reference proteome</keyword>